<keyword evidence="3 7" id="KW-0540">Nuclease</keyword>
<dbReference type="Pfam" id="PF00825">
    <property type="entry name" value="Ribonuclease_P"/>
    <property type="match status" value="1"/>
</dbReference>
<evidence type="ECO:0000256" key="6">
    <source>
        <dbReference type="ARBA" id="ARBA00022884"/>
    </source>
</evidence>
<keyword evidence="2 7" id="KW-0819">tRNA processing</keyword>
<comment type="subunit">
    <text evidence="7">Consists of a catalytic RNA component (M1 or rnpB) and a protein subunit.</text>
</comment>
<name>A0ABX5FFG8_9BURK</name>
<proteinExistence type="inferred from homology"/>
<dbReference type="EC" id="3.1.26.5" evidence="7 8"/>
<dbReference type="RefSeq" id="WP_106182729.1">
    <property type="nucleotide sequence ID" value="NZ_MUHY01000001.1"/>
</dbReference>
<dbReference type="NCBIfam" id="TIGR00188">
    <property type="entry name" value="rnpA"/>
    <property type="match status" value="1"/>
</dbReference>
<keyword evidence="10" id="KW-1185">Reference proteome</keyword>
<comment type="caution">
    <text evidence="9">The sequence shown here is derived from an EMBL/GenBank/DDBJ whole genome shotgun (WGS) entry which is preliminary data.</text>
</comment>
<evidence type="ECO:0000313" key="10">
    <source>
        <dbReference type="Proteomes" id="UP000242660"/>
    </source>
</evidence>
<comment type="catalytic activity">
    <reaction evidence="7">
        <text>Endonucleolytic cleavage of RNA, removing 5'-extranucleotides from tRNA precursor.</text>
        <dbReference type="EC" id="3.1.26.5"/>
    </reaction>
</comment>
<evidence type="ECO:0000256" key="5">
    <source>
        <dbReference type="ARBA" id="ARBA00022801"/>
    </source>
</evidence>
<evidence type="ECO:0000256" key="1">
    <source>
        <dbReference type="ARBA" id="ARBA00002663"/>
    </source>
</evidence>
<dbReference type="Gene3D" id="3.30.230.10">
    <property type="match status" value="1"/>
</dbReference>
<comment type="similarity">
    <text evidence="7">Belongs to the RnpA family.</text>
</comment>
<keyword evidence="4 7" id="KW-0255">Endonuclease</keyword>
<reference evidence="9 10" key="1">
    <citation type="journal article" date="2017" name="Front. Microbiol.">
        <title>Genome of Ca. Pandoraea novymonadis, an Endosymbiotic Bacterium of the Trypanosomatid Novymonas esmeraldas.</title>
        <authorList>
            <person name="Kostygov A.Y."/>
            <person name="Butenko A."/>
            <person name="Nenarokova A."/>
            <person name="Tashyreva D."/>
            <person name="Flegontov P."/>
            <person name="Lukes J."/>
            <person name="Yurchenko V."/>
        </authorList>
    </citation>
    <scope>NUCLEOTIDE SEQUENCE [LARGE SCALE GENOMIC DNA]</scope>
    <source>
        <strain evidence="9 10">E262</strain>
    </source>
</reference>
<keyword evidence="5 7" id="KW-0378">Hydrolase</keyword>
<evidence type="ECO:0000256" key="2">
    <source>
        <dbReference type="ARBA" id="ARBA00022694"/>
    </source>
</evidence>
<evidence type="ECO:0000256" key="7">
    <source>
        <dbReference type="HAMAP-Rule" id="MF_00227"/>
    </source>
</evidence>
<keyword evidence="6 7" id="KW-0694">RNA-binding</keyword>
<protein>
    <recommendedName>
        <fullName evidence="7 8">Ribonuclease P protein component</fullName>
        <shortName evidence="7">RNase P protein</shortName>
        <shortName evidence="7">RNaseP protein</shortName>
        <ecNumber evidence="7 8">3.1.26.5</ecNumber>
    </recommendedName>
    <alternativeName>
        <fullName evidence="7">Protein C5</fullName>
    </alternativeName>
</protein>
<dbReference type="PANTHER" id="PTHR33992">
    <property type="entry name" value="RIBONUCLEASE P PROTEIN COMPONENT"/>
    <property type="match status" value="1"/>
</dbReference>
<evidence type="ECO:0000256" key="4">
    <source>
        <dbReference type="ARBA" id="ARBA00022759"/>
    </source>
</evidence>
<sequence length="169" mass="19343">MRLLKTDEFSSVFRCRSLRRSAHFVLYMRPREHFHSPIVRAFFESDEAKFSKTSLSGIGEALMIEKMNESCVPNIAHVSLNMGRIGIVIGKKHAPCAVTRNLIKRQAREMFRRRSAELAGWDFVLRLACRFDKGAYEAAGAPVLKTWVKTEFEQLFSEVLDRACCDKPA</sequence>
<dbReference type="PROSITE" id="PS00648">
    <property type="entry name" value="RIBONUCLEASE_P"/>
    <property type="match status" value="1"/>
</dbReference>
<dbReference type="SUPFAM" id="SSF54211">
    <property type="entry name" value="Ribosomal protein S5 domain 2-like"/>
    <property type="match status" value="1"/>
</dbReference>
<organism evidence="9 10">
    <name type="scientific">Candidatus Pandoraea novymonadis</name>
    <dbReference type="NCBI Taxonomy" id="1808959"/>
    <lineage>
        <taxon>Bacteria</taxon>
        <taxon>Pseudomonadati</taxon>
        <taxon>Pseudomonadota</taxon>
        <taxon>Betaproteobacteria</taxon>
        <taxon>Burkholderiales</taxon>
        <taxon>Burkholderiaceae</taxon>
        <taxon>Pandoraea</taxon>
    </lineage>
</organism>
<dbReference type="HAMAP" id="MF_00227">
    <property type="entry name" value="RNase_P"/>
    <property type="match status" value="1"/>
</dbReference>
<evidence type="ECO:0000256" key="8">
    <source>
        <dbReference type="NCBIfam" id="TIGR00188"/>
    </source>
</evidence>
<gene>
    <name evidence="7 9" type="primary">rnpA</name>
    <name evidence="9" type="ORF">BZL35_00656</name>
</gene>
<dbReference type="InterPro" id="IPR020568">
    <property type="entry name" value="Ribosomal_Su5_D2-typ_SF"/>
</dbReference>
<dbReference type="InterPro" id="IPR000100">
    <property type="entry name" value="RNase_P"/>
</dbReference>
<dbReference type="Proteomes" id="UP000242660">
    <property type="component" value="Unassembled WGS sequence"/>
</dbReference>
<evidence type="ECO:0000313" key="9">
    <source>
        <dbReference type="EMBL" id="PSB92414.1"/>
    </source>
</evidence>
<evidence type="ECO:0000256" key="3">
    <source>
        <dbReference type="ARBA" id="ARBA00022722"/>
    </source>
</evidence>
<dbReference type="EMBL" id="MUHY01000001">
    <property type="protein sequence ID" value="PSB92414.1"/>
    <property type="molecule type" value="Genomic_DNA"/>
</dbReference>
<dbReference type="InterPro" id="IPR020539">
    <property type="entry name" value="RNase_P_CS"/>
</dbReference>
<comment type="function">
    <text evidence="1 7">RNaseP catalyzes the removal of the 5'-leader sequence from pre-tRNA to produce the mature 5'-terminus. It can also cleave other RNA substrates such as 4.5S RNA. The protein component plays an auxiliary but essential role in vivo by binding to the 5'-leader sequence and broadening the substrate specificity of the ribozyme.</text>
</comment>
<accession>A0ABX5FFG8</accession>
<dbReference type="PANTHER" id="PTHR33992:SF1">
    <property type="entry name" value="RIBONUCLEASE P PROTEIN COMPONENT"/>
    <property type="match status" value="1"/>
</dbReference>
<dbReference type="InterPro" id="IPR014721">
    <property type="entry name" value="Ribsml_uS5_D2-typ_fold_subgr"/>
</dbReference>